<keyword evidence="1 7" id="KW-0728">SH3 domain</keyword>
<evidence type="ECO:0000259" key="9">
    <source>
        <dbReference type="PROSITE" id="PS50002"/>
    </source>
</evidence>
<dbReference type="GO" id="GO:0005737">
    <property type="term" value="C:cytoplasm"/>
    <property type="evidence" value="ECO:0007669"/>
    <property type="project" value="TreeGrafter"/>
</dbReference>
<keyword evidence="4" id="KW-0418">Kinase</keyword>
<feature type="compositionally biased region" description="Polar residues" evidence="8">
    <location>
        <begin position="298"/>
        <end position="312"/>
    </location>
</feature>
<feature type="domain" description="SH3" evidence="9">
    <location>
        <begin position="310"/>
        <end position="374"/>
    </location>
</feature>
<reference evidence="11" key="1">
    <citation type="submission" date="2020-11" db="EMBL/GenBank/DDBJ databases">
        <authorList>
            <person name="Tran Van P."/>
        </authorList>
    </citation>
    <scope>NUCLEOTIDE SEQUENCE</scope>
</reference>
<evidence type="ECO:0000256" key="2">
    <source>
        <dbReference type="ARBA" id="ARBA00022679"/>
    </source>
</evidence>
<evidence type="ECO:0000256" key="4">
    <source>
        <dbReference type="ARBA" id="ARBA00022777"/>
    </source>
</evidence>
<evidence type="ECO:0000256" key="1">
    <source>
        <dbReference type="ARBA" id="ARBA00022443"/>
    </source>
</evidence>
<name>A0A7R9KTR9_9ACAR</name>
<dbReference type="GO" id="GO:0005634">
    <property type="term" value="C:nucleus"/>
    <property type="evidence" value="ECO:0007669"/>
    <property type="project" value="TreeGrafter"/>
</dbReference>
<evidence type="ECO:0000313" key="11">
    <source>
        <dbReference type="EMBL" id="CAD7628924.1"/>
    </source>
</evidence>
<evidence type="ECO:0000259" key="10">
    <source>
        <dbReference type="PROSITE" id="PS50011"/>
    </source>
</evidence>
<evidence type="ECO:0000256" key="7">
    <source>
        <dbReference type="PROSITE-ProRule" id="PRU00192"/>
    </source>
</evidence>
<proteinExistence type="inferred from homology"/>
<dbReference type="InterPro" id="IPR009091">
    <property type="entry name" value="RCC1/BLIP-II"/>
</dbReference>
<dbReference type="SMART" id="SM00326">
    <property type="entry name" value="SH3"/>
    <property type="match status" value="1"/>
</dbReference>
<dbReference type="Pfam" id="PF00069">
    <property type="entry name" value="Pkinase"/>
    <property type="match status" value="1"/>
</dbReference>
<dbReference type="InterPro" id="IPR011009">
    <property type="entry name" value="Kinase-like_dom_sf"/>
</dbReference>
<organism evidence="11">
    <name type="scientific">Medioppia subpectinata</name>
    <dbReference type="NCBI Taxonomy" id="1979941"/>
    <lineage>
        <taxon>Eukaryota</taxon>
        <taxon>Metazoa</taxon>
        <taxon>Ecdysozoa</taxon>
        <taxon>Arthropoda</taxon>
        <taxon>Chelicerata</taxon>
        <taxon>Arachnida</taxon>
        <taxon>Acari</taxon>
        <taxon>Acariformes</taxon>
        <taxon>Sarcoptiformes</taxon>
        <taxon>Oribatida</taxon>
        <taxon>Brachypylina</taxon>
        <taxon>Oppioidea</taxon>
        <taxon>Oppiidae</taxon>
        <taxon>Medioppia</taxon>
    </lineage>
</organism>
<accession>A0A7R9KTR9</accession>
<evidence type="ECO:0000256" key="6">
    <source>
        <dbReference type="ARBA" id="ARBA00037982"/>
    </source>
</evidence>
<feature type="region of interest" description="Disordered" evidence="8">
    <location>
        <begin position="249"/>
        <end position="312"/>
    </location>
</feature>
<dbReference type="InterPro" id="IPR036028">
    <property type="entry name" value="SH3-like_dom_sf"/>
</dbReference>
<dbReference type="SMART" id="SM00220">
    <property type="entry name" value="S_TKc"/>
    <property type="match status" value="1"/>
</dbReference>
<feature type="domain" description="Protein kinase" evidence="10">
    <location>
        <begin position="1"/>
        <end position="298"/>
    </location>
</feature>
<evidence type="ECO:0000313" key="12">
    <source>
        <dbReference type="Proteomes" id="UP000759131"/>
    </source>
</evidence>
<keyword evidence="5" id="KW-0067">ATP-binding</keyword>
<dbReference type="SUPFAM" id="SSF50044">
    <property type="entry name" value="SH3-domain"/>
    <property type="match status" value="1"/>
</dbReference>
<dbReference type="SUPFAM" id="SSF50985">
    <property type="entry name" value="RCC1/BLIP-II"/>
    <property type="match status" value="1"/>
</dbReference>
<evidence type="ECO:0000256" key="3">
    <source>
        <dbReference type="ARBA" id="ARBA00022741"/>
    </source>
</evidence>
<dbReference type="Gene3D" id="3.30.200.20">
    <property type="entry name" value="Phosphorylase Kinase, domain 1"/>
    <property type="match status" value="1"/>
</dbReference>
<dbReference type="EMBL" id="OC860810">
    <property type="protein sequence ID" value="CAD7628924.1"/>
    <property type="molecule type" value="Genomic_DNA"/>
</dbReference>
<evidence type="ECO:0000256" key="5">
    <source>
        <dbReference type="ARBA" id="ARBA00022840"/>
    </source>
</evidence>
<feature type="compositionally biased region" description="Basic and acidic residues" evidence="8">
    <location>
        <begin position="249"/>
        <end position="276"/>
    </location>
</feature>
<dbReference type="InterPro" id="IPR000719">
    <property type="entry name" value="Prot_kinase_dom"/>
</dbReference>
<dbReference type="SUPFAM" id="SSF56112">
    <property type="entry name" value="Protein kinase-like (PK-like)"/>
    <property type="match status" value="1"/>
</dbReference>
<dbReference type="PANTHER" id="PTHR11042">
    <property type="entry name" value="EUKARYOTIC TRANSLATION INITIATION FACTOR 2-ALPHA KINASE EIF2-ALPHA KINASE -RELATED"/>
    <property type="match status" value="1"/>
</dbReference>
<dbReference type="PROSITE" id="PS00108">
    <property type="entry name" value="PROTEIN_KINASE_ST"/>
    <property type="match status" value="1"/>
</dbReference>
<dbReference type="Pfam" id="PF14604">
    <property type="entry name" value="SH3_9"/>
    <property type="match status" value="1"/>
</dbReference>
<sequence length="508" mass="57677">MRLQGRGGFGEVYHVRHSIEGEEYAVKVVKFLDIYGDHKRQEILKEVQNLVKLRSDFVVNYRNSWREDNLLYIQMDFYTQNLQTIIDNKHIVFGRQPEEPMKVYEYFISCEILKELLESVKYLHDSCPPVIHRDLKPSNVLISQNSNNNRFLKLCDFGSATFHTMTSMSHTSNVGTSQYMAPETIGRPVVEYSTTIMSDNNLNHKSRDRLDDDNKTNAVNKPVVTKRNSVLNTKVENMSQNEETVVKLRADEERDRRVEREKHEMKASTAAEKERQQVVTKSVVNSESDAENQRSESVKTATPSDNSGSPTRLTATALYDYTAGDHDGDSLNEISFDPDELITDIEIIDEGWWIGRCRDKVGLFPANYVQINQKAKSEVTDKTNDIEIASIGGNSLAIDPKYKSFDNKVDINCIQLFHVFDDENGFNILFATNNNMVYGMGSNYWGTLGLGHDMPCIYGWGSNSNAQLARSHTVAVHFTHLLSPVMTVSTDGAIIIMDNWVVGNSNLK</sequence>
<dbReference type="AlphaFoldDB" id="A0A7R9KTR9"/>
<gene>
    <name evidence="11" type="ORF">OSB1V03_LOCUS9342</name>
</gene>
<dbReference type="Gene3D" id="2.30.30.40">
    <property type="entry name" value="SH3 Domains"/>
    <property type="match status" value="1"/>
</dbReference>
<dbReference type="PROSITE" id="PS50002">
    <property type="entry name" value="SH3"/>
    <property type="match status" value="1"/>
</dbReference>
<dbReference type="GO" id="GO:0004672">
    <property type="term" value="F:protein kinase activity"/>
    <property type="evidence" value="ECO:0007669"/>
    <property type="project" value="InterPro"/>
</dbReference>
<keyword evidence="2" id="KW-0808">Transferase</keyword>
<dbReference type="GO" id="GO:0005524">
    <property type="term" value="F:ATP binding"/>
    <property type="evidence" value="ECO:0007669"/>
    <property type="project" value="UniProtKB-KW"/>
</dbReference>
<dbReference type="EMBL" id="CAJPIZ010006235">
    <property type="protein sequence ID" value="CAG2109354.1"/>
    <property type="molecule type" value="Genomic_DNA"/>
</dbReference>
<dbReference type="InterPro" id="IPR050339">
    <property type="entry name" value="CC_SR_Kinase"/>
</dbReference>
<dbReference type="Gene3D" id="1.10.510.10">
    <property type="entry name" value="Transferase(Phosphotransferase) domain 1"/>
    <property type="match status" value="1"/>
</dbReference>
<feature type="compositionally biased region" description="Polar residues" evidence="8">
    <location>
        <begin position="277"/>
        <end position="287"/>
    </location>
</feature>
<dbReference type="Proteomes" id="UP000759131">
    <property type="component" value="Unassembled WGS sequence"/>
</dbReference>
<dbReference type="PROSITE" id="PS50011">
    <property type="entry name" value="PROTEIN_KINASE_DOM"/>
    <property type="match status" value="1"/>
</dbReference>
<comment type="similarity">
    <text evidence="6">Belongs to the protein kinase superfamily. Ser/Thr protein kinase family. GCN2 subfamily.</text>
</comment>
<dbReference type="PRINTS" id="PR00452">
    <property type="entry name" value="SH3DOMAIN"/>
</dbReference>
<dbReference type="InterPro" id="IPR008271">
    <property type="entry name" value="Ser/Thr_kinase_AS"/>
</dbReference>
<dbReference type="OrthoDB" id="6250593at2759"/>
<protein>
    <submittedName>
        <fullName evidence="11">Uncharacterized protein</fullName>
    </submittedName>
</protein>
<feature type="region of interest" description="Disordered" evidence="8">
    <location>
        <begin position="200"/>
        <end position="220"/>
    </location>
</feature>
<keyword evidence="3" id="KW-0547">Nucleotide-binding</keyword>
<dbReference type="InterPro" id="IPR001452">
    <property type="entry name" value="SH3_domain"/>
</dbReference>
<dbReference type="CDD" id="cd00180">
    <property type="entry name" value="PKc"/>
    <property type="match status" value="1"/>
</dbReference>
<evidence type="ECO:0000256" key="8">
    <source>
        <dbReference type="SAM" id="MobiDB-lite"/>
    </source>
</evidence>
<keyword evidence="12" id="KW-1185">Reference proteome</keyword>